<organism evidence="1 2">
    <name type="scientific">Xylaria curta</name>
    <dbReference type="NCBI Taxonomy" id="42375"/>
    <lineage>
        <taxon>Eukaryota</taxon>
        <taxon>Fungi</taxon>
        <taxon>Dikarya</taxon>
        <taxon>Ascomycota</taxon>
        <taxon>Pezizomycotina</taxon>
        <taxon>Sordariomycetes</taxon>
        <taxon>Xylariomycetidae</taxon>
        <taxon>Xylariales</taxon>
        <taxon>Xylariaceae</taxon>
        <taxon>Xylaria</taxon>
    </lineage>
</organism>
<proteinExistence type="predicted"/>
<evidence type="ECO:0000313" key="2">
    <source>
        <dbReference type="Proteomes" id="UP001143856"/>
    </source>
</evidence>
<name>A0ACC1PNM9_9PEZI</name>
<evidence type="ECO:0000313" key="1">
    <source>
        <dbReference type="EMBL" id="KAJ2995556.1"/>
    </source>
</evidence>
<gene>
    <name evidence="1" type="ORF">NUW58_g1238</name>
</gene>
<sequence length="790" mass="88639">MESTNTPLINGQGSDDLSGFLEELAVLQRAAHILEIPVRDLIDFRKSRNRVEKPRRRECEPIDQVHGRSDPVASSLGPWLGNRPILGSGISFNDNFPLPPCDATAVGTEGHSDLNSAANTYPMNPGTLPDLSLVHPATLTSIPNINLAVNSATERNTSYANLSSQGRQNLHESWFSNLQDLAFPNLDPNPVSEDLGQSFIDCGLEHEHLSDELQSNGLNTESAGILASPSTQYLVSGRSRLLTPPGNGSRLDLNDVMSSCSVPEAAHSHLRTRQDSSQHTVDSPSMTQEDQHFMVPASLDSSGPAAKFRQIRPRAKHQAEASGSSTSSESPQSLPNPVVLNVASVQKPKRRGPLKLCQRLETSETRKSKACIRCHMQRSRCLPNPDDPFGDCLTCVRLKGPTLSQLPCLRYKISDSQLLDKGPHPRFSWTRRWTSMKICEIEEWKSPSTKTITLTQDVGHASFNLQVREFIPLPGDSLVRSWNAADGVRSHPCAPYAIANMRETGQVFIDFVDTHIQTFLDYHIDKDDPLLTKTYQMAFDHSRSSQVVPLVCAQEGFSALTSMQVKDERVLLDSVLRLWVGSRMESKQERISSEEVLGMTPQDWDPDAGNYGKYLVPPVLQAQIEILTTSIILLPMKRQVLKLLQRLIEKNAIKSWLTIYLTLFILLHSCSMLTRAEAVRAAREAPRGAQSKYFNHNIVEEFHSGARTMLAYFHYCNKGSHPFSMDWSRAKTVSFAQLDTRQAQFMTETVMLVKDKRSHFEHIKLNKLFEDDYYFISQLYELHWHPTYTI</sequence>
<protein>
    <submittedName>
        <fullName evidence="1">Uncharacterized protein</fullName>
    </submittedName>
</protein>
<dbReference type="Proteomes" id="UP001143856">
    <property type="component" value="Unassembled WGS sequence"/>
</dbReference>
<reference evidence="1" key="1">
    <citation type="submission" date="2022-10" db="EMBL/GenBank/DDBJ databases">
        <title>Genome Sequence of Xylaria curta.</title>
        <authorList>
            <person name="Buettner E."/>
        </authorList>
    </citation>
    <scope>NUCLEOTIDE SEQUENCE</scope>
    <source>
        <strain evidence="1">Babe10</strain>
    </source>
</reference>
<accession>A0ACC1PNM9</accession>
<comment type="caution">
    <text evidence="1">The sequence shown here is derived from an EMBL/GenBank/DDBJ whole genome shotgun (WGS) entry which is preliminary data.</text>
</comment>
<keyword evidence="2" id="KW-1185">Reference proteome</keyword>
<dbReference type="EMBL" id="JAPDGR010000129">
    <property type="protein sequence ID" value="KAJ2995556.1"/>
    <property type="molecule type" value="Genomic_DNA"/>
</dbReference>